<evidence type="ECO:0000256" key="6">
    <source>
        <dbReference type="RuleBase" id="RU362125"/>
    </source>
</evidence>
<dbReference type="InterPro" id="IPR046373">
    <property type="entry name" value="Acyl-CoA_Oxase/DH_mid-dom_sf"/>
</dbReference>
<feature type="domain" description="Acyl-CoA dehydrogenase/oxidase C-terminal" evidence="7">
    <location>
        <begin position="231"/>
        <end position="385"/>
    </location>
</feature>
<evidence type="ECO:0000313" key="10">
    <source>
        <dbReference type="EMBL" id="AMN46268.1"/>
    </source>
</evidence>
<keyword evidence="11" id="KW-1185">Reference proteome</keyword>
<dbReference type="SUPFAM" id="SSF47203">
    <property type="entry name" value="Acyl-CoA dehydrogenase C-terminal domain-like"/>
    <property type="match status" value="1"/>
</dbReference>
<dbReference type="InterPro" id="IPR052161">
    <property type="entry name" value="Mycobact_Acyl-CoA_DH"/>
</dbReference>
<evidence type="ECO:0000256" key="1">
    <source>
        <dbReference type="ARBA" id="ARBA00001974"/>
    </source>
</evidence>
<sequence length="393" mass="43722">MDFEFSSEERRFLAEVDQFLQDNYDPKAMDVTRENMAQICDTPERRAFARKLAKKGWLGITWPKAYGGQEGRGFYEYLLNEKLSSVGAPQIGKGVGIIGKTLIKVGSEKLKQEFLPKILNAEIEFAVGYSEPSAGSDSAAMRLKAERRGDGWVLNGQKVFSTSAHFADWYWVGARTDPEAPKHHGITLFLVRMDDPGLTLHAMPTMGGERTNAVFFDDVFVHDDYRVGQLNKGFQYIAEALDIERFTMFTFSPIRARVELLCDYVKQATQDGKPLKEDPVIRQRVAQLATECEVARLLGVRFVDSALDASKTPTVPASEYKLYATELSRRVADATMDIASPGSQLALGTEDAPLKGRAESCYTYTVIDTIGGGSSEVQKNIICKRKLGLPPNF</sequence>
<evidence type="ECO:0000259" key="9">
    <source>
        <dbReference type="Pfam" id="PF02771"/>
    </source>
</evidence>
<protein>
    <submittedName>
        <fullName evidence="10">Acyl-CoA dehydrogenase</fullName>
    </submittedName>
</protein>
<dbReference type="KEGG" id="sdf:ACG33_03930"/>
<dbReference type="GO" id="GO:0016627">
    <property type="term" value="F:oxidoreductase activity, acting on the CH-CH group of donors"/>
    <property type="evidence" value="ECO:0007669"/>
    <property type="project" value="InterPro"/>
</dbReference>
<evidence type="ECO:0000256" key="4">
    <source>
        <dbReference type="ARBA" id="ARBA00022827"/>
    </source>
</evidence>
<dbReference type="Pfam" id="PF02771">
    <property type="entry name" value="Acyl-CoA_dh_N"/>
    <property type="match status" value="1"/>
</dbReference>
<dbReference type="PANTHER" id="PTHR43292:SF3">
    <property type="entry name" value="ACYL-COA DEHYDROGENASE FADE29"/>
    <property type="match status" value="1"/>
</dbReference>
<dbReference type="InterPro" id="IPR006091">
    <property type="entry name" value="Acyl-CoA_Oxase/DH_mid-dom"/>
</dbReference>
<dbReference type="FunFam" id="2.40.110.10:FF:000011">
    <property type="entry name" value="Acyl-CoA dehydrogenase FadE34"/>
    <property type="match status" value="1"/>
</dbReference>
<dbReference type="PATRIC" id="fig|465721.4.peg.842"/>
<dbReference type="GO" id="GO:0050660">
    <property type="term" value="F:flavin adenine dinucleotide binding"/>
    <property type="evidence" value="ECO:0007669"/>
    <property type="project" value="InterPro"/>
</dbReference>
<dbReference type="InterPro" id="IPR013786">
    <property type="entry name" value="AcylCoA_DH/ox_N"/>
</dbReference>
<comment type="cofactor">
    <cofactor evidence="1 6">
        <name>FAD</name>
        <dbReference type="ChEBI" id="CHEBI:57692"/>
    </cofactor>
</comment>
<evidence type="ECO:0000313" key="11">
    <source>
        <dbReference type="Proteomes" id="UP000070250"/>
    </source>
</evidence>
<dbReference type="EMBL" id="CP011971">
    <property type="protein sequence ID" value="AMN46268.1"/>
    <property type="molecule type" value="Genomic_DNA"/>
</dbReference>
<dbReference type="RefSeq" id="WP_066918888.1">
    <property type="nucleotide sequence ID" value="NZ_CP011971.1"/>
</dbReference>
<feature type="domain" description="Acyl-CoA dehydrogenase/oxidase N-terminal" evidence="9">
    <location>
        <begin position="7"/>
        <end position="121"/>
    </location>
</feature>
<organism evidence="10 11">
    <name type="scientific">Steroidobacter denitrificans</name>
    <dbReference type="NCBI Taxonomy" id="465721"/>
    <lineage>
        <taxon>Bacteria</taxon>
        <taxon>Pseudomonadati</taxon>
        <taxon>Pseudomonadota</taxon>
        <taxon>Gammaproteobacteria</taxon>
        <taxon>Steroidobacterales</taxon>
        <taxon>Steroidobacteraceae</taxon>
        <taxon>Steroidobacter</taxon>
    </lineage>
</organism>
<dbReference type="PANTHER" id="PTHR43292">
    <property type="entry name" value="ACYL-COA DEHYDROGENASE"/>
    <property type="match status" value="1"/>
</dbReference>
<dbReference type="Gene3D" id="2.40.110.10">
    <property type="entry name" value="Butyryl-CoA Dehydrogenase, subunit A, domain 2"/>
    <property type="match status" value="1"/>
</dbReference>
<evidence type="ECO:0000259" key="7">
    <source>
        <dbReference type="Pfam" id="PF00441"/>
    </source>
</evidence>
<evidence type="ECO:0000259" key="8">
    <source>
        <dbReference type="Pfam" id="PF02770"/>
    </source>
</evidence>
<comment type="similarity">
    <text evidence="2 6">Belongs to the acyl-CoA dehydrogenase family.</text>
</comment>
<feature type="domain" description="Acyl-CoA oxidase/dehydrogenase middle" evidence="8">
    <location>
        <begin position="126"/>
        <end position="219"/>
    </location>
</feature>
<dbReference type="Pfam" id="PF00441">
    <property type="entry name" value="Acyl-CoA_dh_1"/>
    <property type="match status" value="1"/>
</dbReference>
<name>A0A127F9H6_STEDE</name>
<dbReference type="InterPro" id="IPR009100">
    <property type="entry name" value="AcylCoA_DH/oxidase_NM_dom_sf"/>
</dbReference>
<dbReference type="GO" id="GO:0005886">
    <property type="term" value="C:plasma membrane"/>
    <property type="evidence" value="ECO:0007669"/>
    <property type="project" value="TreeGrafter"/>
</dbReference>
<reference evidence="10 11" key="1">
    <citation type="submission" date="2015-06" db="EMBL/GenBank/DDBJ databases">
        <title>A Comprehensive Approach to Explore the Metabolic and Phylogenetic Diversity of Bacterial Steroid Degradation in the Environment: Testosterone as an Example.</title>
        <authorList>
            <person name="Yang F.-C."/>
            <person name="Chen Y.-L."/>
            <person name="Yu C.-P."/>
            <person name="Tang S.-L."/>
            <person name="Wang P.-H."/>
            <person name="Ismail W."/>
            <person name="Wang C.-H."/>
            <person name="Yang C.-Y."/>
            <person name="Chiang Y.-R."/>
        </authorList>
    </citation>
    <scope>NUCLEOTIDE SEQUENCE [LARGE SCALE GENOMIC DNA]</scope>
    <source>
        <strain evidence="10 11">DSM 18526</strain>
    </source>
</reference>
<evidence type="ECO:0000256" key="3">
    <source>
        <dbReference type="ARBA" id="ARBA00022630"/>
    </source>
</evidence>
<dbReference type="AlphaFoldDB" id="A0A127F9H6"/>
<proteinExistence type="inferred from homology"/>
<dbReference type="SUPFAM" id="SSF56645">
    <property type="entry name" value="Acyl-CoA dehydrogenase NM domain-like"/>
    <property type="match status" value="1"/>
</dbReference>
<dbReference type="Pfam" id="PF02770">
    <property type="entry name" value="Acyl-CoA_dh_M"/>
    <property type="match status" value="1"/>
</dbReference>
<gene>
    <name evidence="10" type="ORF">ACG33_03930</name>
</gene>
<evidence type="ECO:0000256" key="2">
    <source>
        <dbReference type="ARBA" id="ARBA00009347"/>
    </source>
</evidence>
<dbReference type="OrthoDB" id="7316074at2"/>
<accession>A0A127F9H6</accession>
<dbReference type="Gene3D" id="1.20.140.10">
    <property type="entry name" value="Butyryl-CoA Dehydrogenase, subunit A, domain 3"/>
    <property type="match status" value="1"/>
</dbReference>
<evidence type="ECO:0000256" key="5">
    <source>
        <dbReference type="ARBA" id="ARBA00023002"/>
    </source>
</evidence>
<dbReference type="InterPro" id="IPR037069">
    <property type="entry name" value="AcylCoA_DH/ox_N_sf"/>
</dbReference>
<dbReference type="STRING" id="465721.ACG33_03930"/>
<dbReference type="Proteomes" id="UP000070250">
    <property type="component" value="Chromosome"/>
</dbReference>
<dbReference type="InterPro" id="IPR036250">
    <property type="entry name" value="AcylCo_DH-like_C"/>
</dbReference>
<keyword evidence="5 6" id="KW-0560">Oxidoreductase</keyword>
<dbReference type="Gene3D" id="1.10.540.10">
    <property type="entry name" value="Acyl-CoA dehydrogenase/oxidase, N-terminal domain"/>
    <property type="match status" value="1"/>
</dbReference>
<keyword evidence="4 6" id="KW-0274">FAD</keyword>
<keyword evidence="3 6" id="KW-0285">Flavoprotein</keyword>
<dbReference type="InterPro" id="IPR009075">
    <property type="entry name" value="AcylCo_DH/oxidase_C"/>
</dbReference>